<evidence type="ECO:0000313" key="2">
    <source>
        <dbReference type="Proteomes" id="UP000257109"/>
    </source>
</evidence>
<accession>A0A371FY70</accession>
<dbReference type="OrthoDB" id="1718374at2759"/>
<proteinExistence type="predicted"/>
<organism evidence="1 2">
    <name type="scientific">Mucuna pruriens</name>
    <name type="common">Velvet bean</name>
    <name type="synonym">Dolichos pruriens</name>
    <dbReference type="NCBI Taxonomy" id="157652"/>
    <lineage>
        <taxon>Eukaryota</taxon>
        <taxon>Viridiplantae</taxon>
        <taxon>Streptophyta</taxon>
        <taxon>Embryophyta</taxon>
        <taxon>Tracheophyta</taxon>
        <taxon>Spermatophyta</taxon>
        <taxon>Magnoliopsida</taxon>
        <taxon>eudicotyledons</taxon>
        <taxon>Gunneridae</taxon>
        <taxon>Pentapetalae</taxon>
        <taxon>rosids</taxon>
        <taxon>fabids</taxon>
        <taxon>Fabales</taxon>
        <taxon>Fabaceae</taxon>
        <taxon>Papilionoideae</taxon>
        <taxon>50 kb inversion clade</taxon>
        <taxon>NPAAA clade</taxon>
        <taxon>indigoferoid/millettioid clade</taxon>
        <taxon>Phaseoleae</taxon>
        <taxon>Mucuna</taxon>
    </lineage>
</organism>
<evidence type="ECO:0008006" key="3">
    <source>
        <dbReference type="Google" id="ProtNLM"/>
    </source>
</evidence>
<keyword evidence="2" id="KW-1185">Reference proteome</keyword>
<reference evidence="1" key="1">
    <citation type="submission" date="2018-05" db="EMBL/GenBank/DDBJ databases">
        <title>Draft genome of Mucuna pruriens seed.</title>
        <authorList>
            <person name="Nnadi N.E."/>
            <person name="Vos R."/>
            <person name="Hasami M.H."/>
            <person name="Devisetty U.K."/>
            <person name="Aguiy J.C."/>
        </authorList>
    </citation>
    <scope>NUCLEOTIDE SEQUENCE [LARGE SCALE GENOMIC DNA]</scope>
    <source>
        <strain evidence="1">JCA_2017</strain>
    </source>
</reference>
<dbReference type="Proteomes" id="UP000257109">
    <property type="component" value="Unassembled WGS sequence"/>
</dbReference>
<comment type="caution">
    <text evidence="1">The sequence shown here is derived from an EMBL/GenBank/DDBJ whole genome shotgun (WGS) entry which is preliminary data.</text>
</comment>
<evidence type="ECO:0000313" key="1">
    <source>
        <dbReference type="EMBL" id="RDX83198.1"/>
    </source>
</evidence>
<gene>
    <name evidence="1" type="ORF">CR513_35919</name>
</gene>
<dbReference type="EMBL" id="QJKJ01007431">
    <property type="protein sequence ID" value="RDX83198.1"/>
    <property type="molecule type" value="Genomic_DNA"/>
</dbReference>
<name>A0A371FY70_MUCPR</name>
<sequence>MISFFFHCVLRVIIALERELLSNHRVESSHLKYLTITTYFIRFSMYHLIFTQSIMLVPRTKASRYHGKKGYPTQNIFVACDFNIKFTYILVGWECTTFDSRILRDTITREDPLIIHKDVDFMLKCQILPWFRNVRYHLKEYSVWRLQNYKELFNLCHSSL</sequence>
<dbReference type="AlphaFoldDB" id="A0A371FY70"/>
<feature type="non-terminal residue" evidence="1">
    <location>
        <position position="1"/>
    </location>
</feature>
<protein>
    <recommendedName>
        <fullName evidence="3">DDE Tnp4 domain-containing protein</fullName>
    </recommendedName>
</protein>